<feature type="compositionally biased region" description="Basic and acidic residues" evidence="9">
    <location>
        <begin position="219"/>
        <end position="254"/>
    </location>
</feature>
<evidence type="ECO:0000256" key="1">
    <source>
        <dbReference type="ARBA" id="ARBA00004123"/>
    </source>
</evidence>
<dbReference type="InterPro" id="IPR038753">
    <property type="entry name" value="NFKBIL1"/>
</dbReference>
<comment type="subcellular location">
    <subcellularLocation>
        <location evidence="1">Nucleus</location>
    </subcellularLocation>
</comment>
<dbReference type="InterPro" id="IPR036770">
    <property type="entry name" value="Ankyrin_rpt-contain_sf"/>
</dbReference>
<sequence>MTPTTTSSTTSSNYSKIKKYIKQDRLLKLRRRVLKKRLDLSHIRLKGDQTLLHLAAKSKSRYSLEYLLEEGLNPLHSDRDGNTALHLAAEAALSSSSPCQVYEAIVSPLVTAAPAALNYANCDGTIPKTLLCAFRRYDSEKEQPGVDTSPNIAHSDVGWTKARDNDAWTQKLAEELDDEFSGSWGRYNEDYPLEEDEPGTYDEWADNMRQRYASNQRKRFGDQYGDTRHQKQEKQRLAEEQKKEEQKRFQKKLEKDHEEYQKRVIKQRKEKELLVKKQSYNAICAKVFDESTTAIRLVDLPFRDEDDMRRLADILLCDVIGADDGKRYLRGQQRGLLKSKCLLSSYQPVITLSAIVSVSALCVTMLRVSPISAGTKCSWMEAFPSGGAELMLCVWMKHRS</sequence>
<accession>A0ABM1ET56</accession>
<evidence type="ECO:0000256" key="4">
    <source>
        <dbReference type="ARBA" id="ARBA00022737"/>
    </source>
</evidence>
<dbReference type="GeneID" id="106815432"/>
<evidence type="ECO:0000256" key="7">
    <source>
        <dbReference type="ARBA" id="ARBA00030621"/>
    </source>
</evidence>
<reference evidence="11" key="1">
    <citation type="submission" date="2025-08" db="UniProtKB">
        <authorList>
            <consortium name="RefSeq"/>
        </authorList>
    </citation>
    <scope>IDENTIFICATION</scope>
</reference>
<evidence type="ECO:0000256" key="6">
    <source>
        <dbReference type="ARBA" id="ARBA00023242"/>
    </source>
</evidence>
<evidence type="ECO:0000256" key="5">
    <source>
        <dbReference type="ARBA" id="ARBA00023043"/>
    </source>
</evidence>
<dbReference type="PANTHER" id="PTHR15263:SF1">
    <property type="entry name" value="NF-KAPPA-B INHIBITOR-LIKE PROTEIN 1"/>
    <property type="match status" value="1"/>
</dbReference>
<dbReference type="InterPro" id="IPR002110">
    <property type="entry name" value="Ankyrin_rpt"/>
</dbReference>
<protein>
    <recommendedName>
        <fullName evidence="2">NF-kappa-B inhibitor-like protein 1</fullName>
    </recommendedName>
    <alternativeName>
        <fullName evidence="7">Inhibitor of kappa B-like protein</fullName>
    </alternativeName>
    <alternativeName>
        <fullName evidence="8">Nuclear factor of kappa light polypeptide gene enhancer in B-cells inhibitor-like 1</fullName>
    </alternativeName>
</protein>
<dbReference type="PANTHER" id="PTHR15263">
    <property type="entry name" value="I-KAPPA-B-LIKE PROTEIN IKBL"/>
    <property type="match status" value="1"/>
</dbReference>
<gene>
    <name evidence="11" type="primary">LOC106815432</name>
</gene>
<evidence type="ECO:0000256" key="9">
    <source>
        <dbReference type="SAM" id="MobiDB-lite"/>
    </source>
</evidence>
<keyword evidence="4" id="KW-0677">Repeat</keyword>
<keyword evidence="10" id="KW-1185">Reference proteome</keyword>
<dbReference type="Gene3D" id="1.25.40.20">
    <property type="entry name" value="Ankyrin repeat-containing domain"/>
    <property type="match status" value="1"/>
</dbReference>
<evidence type="ECO:0000313" key="10">
    <source>
        <dbReference type="Proteomes" id="UP000695022"/>
    </source>
</evidence>
<keyword evidence="6" id="KW-0539">Nucleus</keyword>
<name>A0ABM1ET56_PRICU</name>
<organism evidence="10 11">
    <name type="scientific">Priapulus caudatus</name>
    <name type="common">Priapulid worm</name>
    <dbReference type="NCBI Taxonomy" id="37621"/>
    <lineage>
        <taxon>Eukaryota</taxon>
        <taxon>Metazoa</taxon>
        <taxon>Ecdysozoa</taxon>
        <taxon>Scalidophora</taxon>
        <taxon>Priapulida</taxon>
        <taxon>Priapulimorpha</taxon>
        <taxon>Priapulimorphida</taxon>
        <taxon>Priapulidae</taxon>
        <taxon>Priapulus</taxon>
    </lineage>
</organism>
<dbReference type="SMART" id="SM00248">
    <property type="entry name" value="ANK"/>
    <property type="match status" value="2"/>
</dbReference>
<dbReference type="SUPFAM" id="SSF48403">
    <property type="entry name" value="Ankyrin repeat"/>
    <property type="match status" value="1"/>
</dbReference>
<dbReference type="RefSeq" id="XP_014675377.1">
    <property type="nucleotide sequence ID" value="XM_014819891.1"/>
</dbReference>
<keyword evidence="3" id="KW-0597">Phosphoprotein</keyword>
<evidence type="ECO:0000256" key="8">
    <source>
        <dbReference type="ARBA" id="ARBA00030802"/>
    </source>
</evidence>
<evidence type="ECO:0000256" key="2">
    <source>
        <dbReference type="ARBA" id="ARBA00014259"/>
    </source>
</evidence>
<proteinExistence type="predicted"/>
<evidence type="ECO:0000256" key="3">
    <source>
        <dbReference type="ARBA" id="ARBA00022553"/>
    </source>
</evidence>
<feature type="region of interest" description="Disordered" evidence="9">
    <location>
        <begin position="217"/>
        <end position="254"/>
    </location>
</feature>
<keyword evidence="5" id="KW-0040">ANK repeat</keyword>
<dbReference type="Proteomes" id="UP000695022">
    <property type="component" value="Unplaced"/>
</dbReference>
<evidence type="ECO:0000313" key="11">
    <source>
        <dbReference type="RefSeq" id="XP_014675377.1"/>
    </source>
</evidence>